<evidence type="ECO:0000259" key="12">
    <source>
        <dbReference type="Pfam" id="PF14841"/>
    </source>
</evidence>
<sequence>MINLDGIRKSAILLITVGIDKASEILKELSYSEIQDLIKCMFNLKKIPRVIVDQVISEFNSNFSTNNSITVVNTNYVIALSKKVLGDKNAKMLFNEIKDNKDLICGIKQLNTINPKNISDLIKHEHPQIIATMLIYLNCNQSSAILSYLEEQLSLDVISRIVQFTSLKRSGEHELIKIINYLLNNNQQNISNKGGIKTVIKLLKLMTYDQEQRIINRIGKSDKALANVIKSKILLFEDIVHLDDIYIKNLIKKTTLDDLSVAISASNELLKEKVLKNMSQKDSDYLKNYFSKKVIVSKDIIKEKQNSLLNIIKNFLK</sequence>
<evidence type="ECO:0000256" key="8">
    <source>
        <dbReference type="ARBA" id="ARBA00023136"/>
    </source>
</evidence>
<evidence type="ECO:0000256" key="1">
    <source>
        <dbReference type="ARBA" id="ARBA00004117"/>
    </source>
</evidence>
<dbReference type="Proteomes" id="UP000298566">
    <property type="component" value="Chromosome"/>
</dbReference>
<feature type="domain" description="Flagellar motor switch protein FliG middle" evidence="12">
    <location>
        <begin position="115"/>
        <end position="186"/>
    </location>
</feature>
<keyword evidence="7" id="KW-0283">Flagellar rotation</keyword>
<dbReference type="RefSeq" id="WP_158336284.1">
    <property type="nucleotide sequence ID" value="NZ_CP033004.1"/>
</dbReference>
<dbReference type="GO" id="GO:0003774">
    <property type="term" value="F:cytoskeletal motor activity"/>
    <property type="evidence" value="ECO:0007669"/>
    <property type="project" value="InterPro"/>
</dbReference>
<dbReference type="GO" id="GO:0006935">
    <property type="term" value="P:chemotaxis"/>
    <property type="evidence" value="ECO:0007669"/>
    <property type="project" value="UniProtKB-KW"/>
</dbReference>
<evidence type="ECO:0000256" key="2">
    <source>
        <dbReference type="ARBA" id="ARBA00004515"/>
    </source>
</evidence>
<evidence type="ECO:0000259" key="11">
    <source>
        <dbReference type="Pfam" id="PF01706"/>
    </source>
</evidence>
<accession>A0A4D6YAC2</accession>
<evidence type="ECO:0000313" key="14">
    <source>
        <dbReference type="EMBL" id="QCI23108.1"/>
    </source>
</evidence>
<dbReference type="InterPro" id="IPR011002">
    <property type="entry name" value="FliG_a-hlx"/>
</dbReference>
<dbReference type="SUPFAM" id="SSF48029">
    <property type="entry name" value="FliG"/>
    <property type="match status" value="2"/>
</dbReference>
<dbReference type="Gene3D" id="1.10.220.30">
    <property type="match status" value="3"/>
</dbReference>
<feature type="domain" description="Flagellar motor switch protein FliG C-terminal" evidence="11">
    <location>
        <begin position="217"/>
        <end position="314"/>
    </location>
</feature>
<dbReference type="Pfam" id="PF14841">
    <property type="entry name" value="FliG_M"/>
    <property type="match status" value="1"/>
</dbReference>
<feature type="domain" description="Flagellar motor switch protein FliG N-terminal" evidence="13">
    <location>
        <begin position="3"/>
        <end position="100"/>
    </location>
</feature>
<dbReference type="AlphaFoldDB" id="A0A4D6YAC2"/>
<dbReference type="GO" id="GO:0071973">
    <property type="term" value="P:bacterial-type flagellum-dependent cell motility"/>
    <property type="evidence" value="ECO:0007669"/>
    <property type="project" value="InterPro"/>
</dbReference>
<evidence type="ECO:0000256" key="6">
    <source>
        <dbReference type="ARBA" id="ARBA00022500"/>
    </source>
</evidence>
<dbReference type="PRINTS" id="PR00954">
    <property type="entry name" value="FLGMOTORFLIG"/>
</dbReference>
<dbReference type="InterPro" id="IPR023087">
    <property type="entry name" value="Flg_Motor_Flig_C"/>
</dbReference>
<name>A0A4D6YAC2_BUCMH</name>
<protein>
    <recommendedName>
        <fullName evidence="4">Flagellar motor switch protein FliG</fullName>
    </recommendedName>
</protein>
<comment type="subcellular location">
    <subcellularLocation>
        <location evidence="1">Bacterial flagellum basal body</location>
    </subcellularLocation>
    <subcellularLocation>
        <location evidence="2">Cell inner membrane</location>
        <topology evidence="2">Peripheral membrane protein</topology>
        <orientation evidence="2">Cytoplasmic side</orientation>
    </subcellularLocation>
</comment>
<evidence type="ECO:0000256" key="7">
    <source>
        <dbReference type="ARBA" id="ARBA00022779"/>
    </source>
</evidence>
<reference evidence="14 15" key="1">
    <citation type="submission" date="2018-10" db="EMBL/GenBank/DDBJ databases">
        <title>Comparative functional genomics of the obligate endosymbiont Buchnera aphidicola.</title>
        <authorList>
            <person name="Chong R.A."/>
        </authorList>
    </citation>
    <scope>NUCLEOTIDE SEQUENCE [LARGE SCALE GENOMIC DNA]</scope>
    <source>
        <strain evidence="14 15">Mrh</strain>
    </source>
</reference>
<dbReference type="Pfam" id="PF01706">
    <property type="entry name" value="FliG_C"/>
    <property type="match status" value="1"/>
</dbReference>
<gene>
    <name evidence="14" type="ORF">D9V73_00335</name>
</gene>
<evidence type="ECO:0000256" key="10">
    <source>
        <dbReference type="ARBA" id="ARBA00025598"/>
    </source>
</evidence>
<evidence type="ECO:0000259" key="13">
    <source>
        <dbReference type="Pfam" id="PF14842"/>
    </source>
</evidence>
<dbReference type="GO" id="GO:0009425">
    <property type="term" value="C:bacterial-type flagellum basal body"/>
    <property type="evidence" value="ECO:0007669"/>
    <property type="project" value="UniProtKB-SubCell"/>
</dbReference>
<dbReference type="PANTHER" id="PTHR30534:SF0">
    <property type="entry name" value="FLAGELLAR MOTOR SWITCH PROTEIN FLIG"/>
    <property type="match status" value="1"/>
</dbReference>
<comment type="similarity">
    <text evidence="3">Belongs to the FliG family.</text>
</comment>
<keyword evidence="9" id="KW-0975">Bacterial flagellum</keyword>
<dbReference type="InterPro" id="IPR000090">
    <property type="entry name" value="Flg_Motor_Flig"/>
</dbReference>
<dbReference type="InterPro" id="IPR032779">
    <property type="entry name" value="FliG_M"/>
</dbReference>
<dbReference type="InterPro" id="IPR028263">
    <property type="entry name" value="FliG_N"/>
</dbReference>
<keyword evidence="8" id="KW-0472">Membrane</keyword>
<comment type="function">
    <text evidence="10">FliG is one of three proteins (FliG, FliN, FliM) that forms the rotor-mounted switch complex (C ring), located at the base of the basal body. This complex interacts with the CheY and CheZ chemotaxis proteins, in addition to contacting components of the motor that determine the direction of flagellar rotation.</text>
</comment>
<dbReference type="EMBL" id="CP033004">
    <property type="protein sequence ID" value="QCI23108.1"/>
    <property type="molecule type" value="Genomic_DNA"/>
</dbReference>
<dbReference type="OrthoDB" id="9780302at2"/>
<keyword evidence="6" id="KW-0145">Chemotaxis</keyword>
<evidence type="ECO:0000313" key="15">
    <source>
        <dbReference type="Proteomes" id="UP000298566"/>
    </source>
</evidence>
<keyword evidence="5" id="KW-1003">Cell membrane</keyword>
<dbReference type="GO" id="GO:0005886">
    <property type="term" value="C:plasma membrane"/>
    <property type="evidence" value="ECO:0007669"/>
    <property type="project" value="UniProtKB-SubCell"/>
</dbReference>
<organism evidence="14 15">
    <name type="scientific">Buchnera aphidicola subsp. Melaphis rhois</name>
    <dbReference type="NCBI Taxonomy" id="118103"/>
    <lineage>
        <taxon>Bacteria</taxon>
        <taxon>Pseudomonadati</taxon>
        <taxon>Pseudomonadota</taxon>
        <taxon>Gammaproteobacteria</taxon>
        <taxon>Enterobacterales</taxon>
        <taxon>Erwiniaceae</taxon>
        <taxon>Buchnera</taxon>
    </lineage>
</organism>
<dbReference type="PANTHER" id="PTHR30534">
    <property type="entry name" value="FLAGELLAR MOTOR SWITCH PROTEIN FLIG"/>
    <property type="match status" value="1"/>
</dbReference>
<evidence type="ECO:0000256" key="9">
    <source>
        <dbReference type="ARBA" id="ARBA00023143"/>
    </source>
</evidence>
<evidence type="ECO:0000256" key="5">
    <source>
        <dbReference type="ARBA" id="ARBA00022475"/>
    </source>
</evidence>
<proteinExistence type="inferred from homology"/>
<evidence type="ECO:0000256" key="4">
    <source>
        <dbReference type="ARBA" id="ARBA00021870"/>
    </source>
</evidence>
<evidence type="ECO:0000256" key="3">
    <source>
        <dbReference type="ARBA" id="ARBA00010299"/>
    </source>
</evidence>
<dbReference type="Pfam" id="PF14842">
    <property type="entry name" value="FliG_N"/>
    <property type="match status" value="1"/>
</dbReference>